<dbReference type="PATRIC" id="fig|1173020.3.peg.7148"/>
<dbReference type="EMBL" id="CP003601">
    <property type="protein sequence ID" value="AFY97062.1"/>
    <property type="molecule type" value="Genomic_DNA"/>
</dbReference>
<proteinExistence type="predicted"/>
<dbReference type="AlphaFoldDB" id="K9UPP5"/>
<dbReference type="eggNOG" id="COG3335">
    <property type="taxonomic scope" value="Bacteria"/>
</dbReference>
<gene>
    <name evidence="1" type="ORF">Cha6605_6235</name>
</gene>
<organism evidence="1 2">
    <name type="scientific">Chamaesiphon minutus (strain ATCC 27169 / PCC 6605)</name>
    <dbReference type="NCBI Taxonomy" id="1173020"/>
    <lineage>
        <taxon>Bacteria</taxon>
        <taxon>Bacillati</taxon>
        <taxon>Cyanobacteriota</taxon>
        <taxon>Cyanophyceae</taxon>
        <taxon>Gomontiellales</taxon>
        <taxon>Chamaesiphonaceae</taxon>
        <taxon>Chamaesiphon</taxon>
    </lineage>
</organism>
<keyword evidence="1" id="KW-0614">Plasmid</keyword>
<dbReference type="HOGENOM" id="CLU_113678_0_1_3"/>
<geneLocation type="plasmid" evidence="1 2">
    <name>pCHA6605.01</name>
</geneLocation>
<evidence type="ECO:0000313" key="2">
    <source>
        <dbReference type="Proteomes" id="UP000010366"/>
    </source>
</evidence>
<name>K9UPP5_CHAP6</name>
<sequence>MVGVKRRAFIAQMTNKYCQGSARKAEREFGWKRTMVELGLAEERSGIECIGAQSYRSGSKRWEEQQPETAKILIEIAEAHGQQDPSFKTTIAYTRLTASQAICELKQRGYEENRLPAPSTMTVILNRMGYRLRPVMKAKPQKKIPATNAIFLNIKQKDQHQTPGVKRLSLDCKATVTIGDYSKGGKTRGNNQALDHDLGSKEKYIPFGIVDEDSGQLYLSFGSSYKTSDFIVDTIEQWWSSLSTLERCATNLIQLKVDNGSESSGIRTQFLYRMVEFSQRIGTPVQLLYYPPYHSKYNPIERCWGILEQHWNGAKLIDVETMLAWAQSMTWKGINPIVNLSQSIYAKGISLSKQQMEIVEQSLKRNPELPKWDILICP</sequence>
<protein>
    <submittedName>
        <fullName evidence="1">Rhodopirellula transposase</fullName>
    </submittedName>
</protein>
<evidence type="ECO:0000313" key="1">
    <source>
        <dbReference type="EMBL" id="AFY97062.1"/>
    </source>
</evidence>
<dbReference type="KEGG" id="cmp:Cha6605_6235"/>
<dbReference type="InterPro" id="IPR011518">
    <property type="entry name" value="Transposase_36"/>
</dbReference>
<accession>K9UPP5</accession>
<keyword evidence="2" id="KW-1185">Reference proteome</keyword>
<dbReference type="InterPro" id="IPR036397">
    <property type="entry name" value="RNaseH_sf"/>
</dbReference>
<dbReference type="Proteomes" id="UP000010366">
    <property type="component" value="Plasmid pCHA6605.01"/>
</dbReference>
<dbReference type="Gene3D" id="3.30.420.10">
    <property type="entry name" value="Ribonuclease H-like superfamily/Ribonuclease H"/>
    <property type="match status" value="1"/>
</dbReference>
<dbReference type="NCBIfam" id="NF033519">
    <property type="entry name" value="transpos_ISAzo13"/>
    <property type="match status" value="1"/>
</dbReference>
<dbReference type="GO" id="GO:0003676">
    <property type="term" value="F:nucleic acid binding"/>
    <property type="evidence" value="ECO:0007669"/>
    <property type="project" value="InterPro"/>
</dbReference>
<reference evidence="1 2" key="1">
    <citation type="submission" date="2012-05" db="EMBL/GenBank/DDBJ databases">
        <title>Noncontiguous Finished plasmid 1 of genome of Chamaesiphon sp. PCC 6605.</title>
        <authorList>
            <consortium name="US DOE Joint Genome Institute"/>
            <person name="Gugger M."/>
            <person name="Coursin T."/>
            <person name="Rippka R."/>
            <person name="Tandeau De Marsac N."/>
            <person name="Huntemann M."/>
            <person name="Wei C.-L."/>
            <person name="Han J."/>
            <person name="Detter J.C."/>
            <person name="Han C."/>
            <person name="Tapia R."/>
            <person name="Chen A."/>
            <person name="Kyrpides N."/>
            <person name="Mavromatis K."/>
            <person name="Markowitz V."/>
            <person name="Szeto E."/>
            <person name="Ivanova N."/>
            <person name="Pagani I."/>
            <person name="Pati A."/>
            <person name="Goodwin L."/>
            <person name="Nordberg H.P."/>
            <person name="Cantor M.N."/>
            <person name="Hua S.X."/>
            <person name="Woyke T."/>
            <person name="Kerfeld C.A."/>
        </authorList>
    </citation>
    <scope>NUCLEOTIDE SEQUENCE [LARGE SCALE GENOMIC DNA]</scope>
    <source>
        <strain evidence="2">ATCC 27169 / PCC 6605</strain>
        <plasmid evidence="2">Plasmid pCHA6605.01</plasmid>
    </source>
</reference>
<dbReference type="Pfam" id="PF07592">
    <property type="entry name" value="DDE_Tnp_ISAZ013"/>
    <property type="match status" value="1"/>
</dbReference>